<dbReference type="Pfam" id="PF13304">
    <property type="entry name" value="AAA_21"/>
    <property type="match status" value="1"/>
</dbReference>
<feature type="domain" description="ATPase AAA-type core" evidence="4">
    <location>
        <begin position="18"/>
        <end position="89"/>
    </location>
</feature>
<accession>A0A1H6U3K1</accession>
<keyword evidence="1" id="KW-0813">Transport</keyword>
<evidence type="ECO:0000259" key="5">
    <source>
        <dbReference type="Pfam" id="PF13732"/>
    </source>
</evidence>
<keyword evidence="7" id="KW-1185">Reference proteome</keyword>
<dbReference type="InterPro" id="IPR027417">
    <property type="entry name" value="P-loop_NTPase"/>
</dbReference>
<dbReference type="STRING" id="1130080.SAMN04488113_12719"/>
<dbReference type="PANTHER" id="PTHR42939:SF1">
    <property type="entry name" value="ABC TRANSPORTER ATP-BINDING PROTEIN ALBC-RELATED"/>
    <property type="match status" value="1"/>
</dbReference>
<dbReference type="InterPro" id="IPR003959">
    <property type="entry name" value="ATPase_AAA_core"/>
</dbReference>
<evidence type="ECO:0000256" key="2">
    <source>
        <dbReference type="ARBA" id="ARBA00022741"/>
    </source>
</evidence>
<reference evidence="7" key="1">
    <citation type="submission" date="2016-10" db="EMBL/GenBank/DDBJ databases">
        <authorList>
            <person name="Varghese N."/>
            <person name="Submissions S."/>
        </authorList>
    </citation>
    <scope>NUCLEOTIDE SEQUENCE [LARGE SCALE GENOMIC DNA]</scope>
    <source>
        <strain evidence="7">DSM 25751</strain>
    </source>
</reference>
<keyword evidence="3" id="KW-0067">ATP-binding</keyword>
<evidence type="ECO:0000313" key="7">
    <source>
        <dbReference type="Proteomes" id="UP000198564"/>
    </source>
</evidence>
<dbReference type="Proteomes" id="UP000198564">
    <property type="component" value="Unassembled WGS sequence"/>
</dbReference>
<dbReference type="Gene3D" id="3.40.50.300">
    <property type="entry name" value="P-loop containing nucleotide triphosphate hydrolases"/>
    <property type="match status" value="1"/>
</dbReference>
<name>A0A1H6U3K1_9LACT</name>
<dbReference type="Pfam" id="PF13732">
    <property type="entry name" value="DrrA1-3_C"/>
    <property type="match status" value="1"/>
</dbReference>
<dbReference type="GO" id="GO:0016887">
    <property type="term" value="F:ATP hydrolysis activity"/>
    <property type="evidence" value="ECO:0007669"/>
    <property type="project" value="InterPro"/>
</dbReference>
<evidence type="ECO:0000256" key="1">
    <source>
        <dbReference type="ARBA" id="ARBA00022448"/>
    </source>
</evidence>
<proteinExistence type="predicted"/>
<sequence length="199" mass="22668">MKNDSIIKETNYWFDKFEVTVSKKQKIKSLSKGNQQKIQLICSLIHKPSFLILDEPFSGLDPINFELLINGILELKKSGTTIIFSSHNMVNVEQVCDELIMLKKGSIVLKGDIESVRESFGRTNIFLESSLDDKIFNHLDEILSIEKYKSNIRKITVSNPDVGKEIFDIVSKEGYISMFSQQPPSLEEIFKFKVGETVG</sequence>
<dbReference type="SUPFAM" id="SSF52540">
    <property type="entry name" value="P-loop containing nucleoside triphosphate hydrolases"/>
    <property type="match status" value="1"/>
</dbReference>
<dbReference type="AlphaFoldDB" id="A0A1H6U3K1"/>
<evidence type="ECO:0000313" key="6">
    <source>
        <dbReference type="EMBL" id="SEI86938.1"/>
    </source>
</evidence>
<feature type="domain" description="Daunorubicin resistance ATP-binding protein DrrA1/2-like C-terminal" evidence="5">
    <location>
        <begin position="111"/>
        <end position="193"/>
    </location>
</feature>
<dbReference type="PANTHER" id="PTHR42939">
    <property type="entry name" value="ABC TRANSPORTER ATP-BINDING PROTEIN ALBC-RELATED"/>
    <property type="match status" value="1"/>
</dbReference>
<evidence type="ECO:0000259" key="4">
    <source>
        <dbReference type="Pfam" id="PF13304"/>
    </source>
</evidence>
<dbReference type="GO" id="GO:0005524">
    <property type="term" value="F:ATP binding"/>
    <property type="evidence" value="ECO:0007669"/>
    <property type="project" value="UniProtKB-KW"/>
</dbReference>
<evidence type="ECO:0000256" key="3">
    <source>
        <dbReference type="ARBA" id="ARBA00022840"/>
    </source>
</evidence>
<protein>
    <submittedName>
        <fullName evidence="6">AAA domain-containing protein, putative AbiEii toxin, Type IV TA system</fullName>
    </submittedName>
</protein>
<gene>
    <name evidence="6" type="ORF">SAMN04488113_12719</name>
</gene>
<keyword evidence="2" id="KW-0547">Nucleotide-binding</keyword>
<dbReference type="InterPro" id="IPR051782">
    <property type="entry name" value="ABC_Transporter_VariousFunc"/>
</dbReference>
<organism evidence="6 7">
    <name type="scientific">Alkalibacterium gilvum</name>
    <dbReference type="NCBI Taxonomy" id="1130080"/>
    <lineage>
        <taxon>Bacteria</taxon>
        <taxon>Bacillati</taxon>
        <taxon>Bacillota</taxon>
        <taxon>Bacilli</taxon>
        <taxon>Lactobacillales</taxon>
        <taxon>Carnobacteriaceae</taxon>
        <taxon>Alkalibacterium</taxon>
    </lineage>
</organism>
<dbReference type="InterPro" id="IPR025302">
    <property type="entry name" value="DrrA1/2-like_C"/>
</dbReference>
<dbReference type="EMBL" id="FNYW01000027">
    <property type="protein sequence ID" value="SEI86938.1"/>
    <property type="molecule type" value="Genomic_DNA"/>
</dbReference>